<accession>A0A0G0MN49</accession>
<dbReference type="Proteomes" id="UP000034799">
    <property type="component" value="Unassembled WGS sequence"/>
</dbReference>
<evidence type="ECO:0000313" key="2">
    <source>
        <dbReference type="Proteomes" id="UP000034799"/>
    </source>
</evidence>
<protein>
    <submittedName>
        <fullName evidence="1">Uncharacterized protein</fullName>
    </submittedName>
</protein>
<reference evidence="1 2" key="1">
    <citation type="journal article" date="2015" name="Nature">
        <title>rRNA introns, odd ribosomes, and small enigmatic genomes across a large radiation of phyla.</title>
        <authorList>
            <person name="Brown C.T."/>
            <person name="Hug L.A."/>
            <person name="Thomas B.C."/>
            <person name="Sharon I."/>
            <person name="Castelle C.J."/>
            <person name="Singh A."/>
            <person name="Wilkins M.J."/>
            <person name="Williams K.H."/>
            <person name="Banfield J.F."/>
        </authorList>
    </citation>
    <scope>NUCLEOTIDE SEQUENCE [LARGE SCALE GENOMIC DNA]</scope>
</reference>
<dbReference type="EMBL" id="LBWK01000002">
    <property type="protein sequence ID" value="KKR05514.1"/>
    <property type="molecule type" value="Genomic_DNA"/>
</dbReference>
<proteinExistence type="predicted"/>
<gene>
    <name evidence="1" type="ORF">UT34_C0002G0021</name>
</gene>
<dbReference type="AlphaFoldDB" id="A0A0G0MN49"/>
<sequence length="70" mass="8170">MPRDRILKSVPEWLPEAKIYAEFQETFTPPSAARMLYLAFETLIRFCKAKRKDEGLPFDLSEKHLKLLSG</sequence>
<name>A0A0G0MN49_9BACT</name>
<evidence type="ECO:0000313" key="1">
    <source>
        <dbReference type="EMBL" id="KKR05514.1"/>
    </source>
</evidence>
<comment type="caution">
    <text evidence="1">The sequence shown here is derived from an EMBL/GenBank/DDBJ whole genome shotgun (WGS) entry which is preliminary data.</text>
</comment>
<dbReference type="STRING" id="1619100.UT34_C0002G0021"/>
<organism evidence="1 2">
    <name type="scientific">candidate division WS6 bacterium GW2011_GWF2_39_15</name>
    <dbReference type="NCBI Taxonomy" id="1619100"/>
    <lineage>
        <taxon>Bacteria</taxon>
        <taxon>Candidatus Dojkabacteria</taxon>
    </lineage>
</organism>